<feature type="compositionally biased region" description="Basic and acidic residues" evidence="1">
    <location>
        <begin position="80"/>
        <end position="100"/>
    </location>
</feature>
<organism evidence="2 3">
    <name type="scientific">Aspergillus keveii</name>
    <dbReference type="NCBI Taxonomy" id="714993"/>
    <lineage>
        <taxon>Eukaryota</taxon>
        <taxon>Fungi</taxon>
        <taxon>Dikarya</taxon>
        <taxon>Ascomycota</taxon>
        <taxon>Pezizomycotina</taxon>
        <taxon>Eurotiomycetes</taxon>
        <taxon>Eurotiomycetidae</taxon>
        <taxon>Eurotiales</taxon>
        <taxon>Aspergillaceae</taxon>
        <taxon>Aspergillus</taxon>
        <taxon>Aspergillus subgen. Nidulantes</taxon>
    </lineage>
</organism>
<keyword evidence="3" id="KW-1185">Reference proteome</keyword>
<evidence type="ECO:0000313" key="3">
    <source>
        <dbReference type="Proteomes" id="UP001610563"/>
    </source>
</evidence>
<evidence type="ECO:0000313" key="2">
    <source>
        <dbReference type="EMBL" id="KAL2782413.1"/>
    </source>
</evidence>
<comment type="caution">
    <text evidence="2">The sequence shown here is derived from an EMBL/GenBank/DDBJ whole genome shotgun (WGS) entry which is preliminary data.</text>
</comment>
<dbReference type="EMBL" id="JBFTWV010000447">
    <property type="protein sequence ID" value="KAL2782413.1"/>
    <property type="molecule type" value="Genomic_DNA"/>
</dbReference>
<accession>A0ABR4FH60</accession>
<feature type="compositionally biased region" description="Polar residues" evidence="1">
    <location>
        <begin position="161"/>
        <end position="170"/>
    </location>
</feature>
<reference evidence="2 3" key="1">
    <citation type="submission" date="2024-07" db="EMBL/GenBank/DDBJ databases">
        <title>Section-level genome sequencing and comparative genomics of Aspergillus sections Usti and Cavernicolus.</title>
        <authorList>
            <consortium name="Lawrence Berkeley National Laboratory"/>
            <person name="Nybo J.L."/>
            <person name="Vesth T.C."/>
            <person name="Theobald S."/>
            <person name="Frisvad J.C."/>
            <person name="Larsen T.O."/>
            <person name="Kjaerboelling I."/>
            <person name="Rothschild-Mancinelli K."/>
            <person name="Lyhne E.K."/>
            <person name="Kogle M.E."/>
            <person name="Barry K."/>
            <person name="Clum A."/>
            <person name="Na H."/>
            <person name="Ledsgaard L."/>
            <person name="Lin J."/>
            <person name="Lipzen A."/>
            <person name="Kuo A."/>
            <person name="Riley R."/>
            <person name="Mondo S."/>
            <person name="Labutti K."/>
            <person name="Haridas S."/>
            <person name="Pangalinan J."/>
            <person name="Salamov A.A."/>
            <person name="Simmons B.A."/>
            <person name="Magnuson J.K."/>
            <person name="Chen J."/>
            <person name="Drula E."/>
            <person name="Henrissat B."/>
            <person name="Wiebenga A."/>
            <person name="Lubbers R.J."/>
            <person name="Gomes A.C."/>
            <person name="Makela M.R."/>
            <person name="Stajich J."/>
            <person name="Grigoriev I.V."/>
            <person name="Mortensen U.H."/>
            <person name="De Vries R.P."/>
            <person name="Baker S.E."/>
            <person name="Andersen M.R."/>
        </authorList>
    </citation>
    <scope>NUCLEOTIDE SEQUENCE [LARGE SCALE GENOMIC DNA]</scope>
    <source>
        <strain evidence="2 3">CBS 209.92</strain>
    </source>
</reference>
<feature type="compositionally biased region" description="Polar residues" evidence="1">
    <location>
        <begin position="20"/>
        <end position="31"/>
    </location>
</feature>
<protein>
    <submittedName>
        <fullName evidence="2">Uncharacterized protein</fullName>
    </submittedName>
</protein>
<name>A0ABR4FH60_9EURO</name>
<dbReference type="Proteomes" id="UP001610563">
    <property type="component" value="Unassembled WGS sequence"/>
</dbReference>
<evidence type="ECO:0000256" key="1">
    <source>
        <dbReference type="SAM" id="MobiDB-lite"/>
    </source>
</evidence>
<feature type="compositionally biased region" description="Polar residues" evidence="1">
    <location>
        <begin position="48"/>
        <end position="63"/>
    </location>
</feature>
<proteinExistence type="predicted"/>
<sequence length="170" mass="18528">MTVPRYHQAAYRLTLEESDPGSQPRETTPEITTIVDPDIERTPRTMKKTPSSRNQKASKSTSRPAKKPAASKSRSQARPEASDTERYSAKKPRGNDHDVMEADVEYISLPSSPARAPKPTPKGTLSHAALSSVGARRRDRSLRSSKHAGANDAESSEDELSTTATNSAEQ</sequence>
<gene>
    <name evidence="2" type="ORF">BJX66DRAFT_345855</name>
</gene>
<feature type="region of interest" description="Disordered" evidence="1">
    <location>
        <begin position="1"/>
        <end position="170"/>
    </location>
</feature>
<feature type="compositionally biased region" description="Basic residues" evidence="1">
    <location>
        <begin position="135"/>
        <end position="146"/>
    </location>
</feature>